<reference evidence="2" key="1">
    <citation type="submission" date="2021-06" db="EMBL/GenBank/DDBJ databases">
        <title>Halomicroarcula sp. F24A a new haloarchaeum isolated from saline soil.</title>
        <authorList>
            <person name="Duran-Viseras A."/>
            <person name="Sanchez-Porro C."/>
            <person name="Ventosa A."/>
        </authorList>
    </citation>
    <scope>NUCLEOTIDE SEQUENCE</scope>
    <source>
        <strain evidence="2">F24A</strain>
    </source>
</reference>
<gene>
    <name evidence="2" type="ORF">EGD98_17850</name>
</gene>
<dbReference type="InterPro" id="IPR006311">
    <property type="entry name" value="TAT_signal"/>
</dbReference>
<feature type="region of interest" description="Disordered" evidence="1">
    <location>
        <begin position="1"/>
        <end position="50"/>
    </location>
</feature>
<evidence type="ECO:0000313" key="2">
    <source>
        <dbReference type="EMBL" id="MBX0305527.1"/>
    </source>
</evidence>
<evidence type="ECO:0000313" key="3">
    <source>
        <dbReference type="Proteomes" id="UP000783863"/>
    </source>
</evidence>
<dbReference type="PROSITE" id="PS51318">
    <property type="entry name" value="TAT"/>
    <property type="match status" value="1"/>
</dbReference>
<feature type="compositionally biased region" description="Polar residues" evidence="1">
    <location>
        <begin position="1"/>
        <end position="19"/>
    </location>
</feature>
<feature type="compositionally biased region" description="Low complexity" evidence="1">
    <location>
        <begin position="26"/>
        <end position="39"/>
    </location>
</feature>
<dbReference type="RefSeq" id="WP_220589755.1">
    <property type="nucleotide sequence ID" value="NZ_RKLQ01000004.1"/>
</dbReference>
<evidence type="ECO:0000256" key="1">
    <source>
        <dbReference type="SAM" id="MobiDB-lite"/>
    </source>
</evidence>
<organism evidence="2 3">
    <name type="scientific">Haloarcula salinisoli</name>
    <dbReference type="NCBI Taxonomy" id="2487746"/>
    <lineage>
        <taxon>Archaea</taxon>
        <taxon>Methanobacteriati</taxon>
        <taxon>Methanobacteriota</taxon>
        <taxon>Stenosarchaea group</taxon>
        <taxon>Halobacteria</taxon>
        <taxon>Halobacteriales</taxon>
        <taxon>Haloarculaceae</taxon>
        <taxon>Haloarcula</taxon>
    </lineage>
</organism>
<dbReference type="Pfam" id="PF10518">
    <property type="entry name" value="TAT_signal"/>
    <property type="match status" value="1"/>
</dbReference>
<dbReference type="EMBL" id="RKLQ01000004">
    <property type="protein sequence ID" value="MBX0305527.1"/>
    <property type="molecule type" value="Genomic_DNA"/>
</dbReference>
<dbReference type="AlphaFoldDB" id="A0A8J7YHC1"/>
<accession>A0A8J7YHC1</accession>
<dbReference type="InterPro" id="IPR019546">
    <property type="entry name" value="TAT_signal_bac_arc"/>
</dbReference>
<name>A0A8J7YHC1_9EURY</name>
<proteinExistence type="predicted"/>
<sequence>MPKRQTTPDPKQLTESTPTRRWLLKGAAGVAAGTAFGPATSGPLPDRTRY</sequence>
<keyword evidence="3" id="KW-1185">Reference proteome</keyword>
<protein>
    <submittedName>
        <fullName evidence="2">Twin-arginine translocation signal domain-containing protein</fullName>
    </submittedName>
</protein>
<dbReference type="Proteomes" id="UP000783863">
    <property type="component" value="Unassembled WGS sequence"/>
</dbReference>
<comment type="caution">
    <text evidence="2">The sequence shown here is derived from an EMBL/GenBank/DDBJ whole genome shotgun (WGS) entry which is preliminary data.</text>
</comment>